<dbReference type="UniPathway" id="UPA00049">
    <property type="reaction ID" value="UER00060"/>
</dbReference>
<reference evidence="17" key="1">
    <citation type="submission" date="2016-01" db="EMBL/GenBank/DDBJ databases">
        <authorList>
            <person name="Vorgias C.E."/>
        </authorList>
    </citation>
    <scope>NUCLEOTIDE SEQUENCE [LARGE SCALE GENOMIC DNA]</scope>
</reference>
<dbReference type="PANTHER" id="PTHR21371">
    <property type="entry name" value="KETOL-ACID REDUCTOISOMERASE, MITOCHONDRIAL"/>
    <property type="match status" value="1"/>
</dbReference>
<feature type="binding site" evidence="11">
    <location>
        <position position="53"/>
    </location>
    <ligand>
        <name>NADP(+)</name>
        <dbReference type="ChEBI" id="CHEBI:58349"/>
    </ligand>
</feature>
<evidence type="ECO:0000256" key="9">
    <source>
        <dbReference type="ARBA" id="ARBA00050504"/>
    </source>
</evidence>
<dbReference type="FunFam" id="3.40.50.720:FF:000023">
    <property type="entry name" value="Ketol-acid reductoisomerase (NADP(+))"/>
    <property type="match status" value="1"/>
</dbReference>
<feature type="binding site" evidence="11 12">
    <location>
        <position position="231"/>
    </location>
    <ligand>
        <name>Mg(2+)</name>
        <dbReference type="ChEBI" id="CHEBI:18420"/>
        <label>2</label>
    </ligand>
</feature>
<dbReference type="RefSeq" id="WP_068576791.1">
    <property type="nucleotide sequence ID" value="NZ_CP015193.1"/>
</dbReference>
<dbReference type="GO" id="GO:0000287">
    <property type="term" value="F:magnesium ion binding"/>
    <property type="evidence" value="ECO:0007669"/>
    <property type="project" value="UniProtKB-UniRule"/>
</dbReference>
<proteinExistence type="inferred from homology"/>
<evidence type="ECO:0000313" key="16">
    <source>
        <dbReference type="EMBL" id="CUX77463.1"/>
    </source>
</evidence>
<accession>A0A160VR76</accession>
<evidence type="ECO:0000256" key="10">
    <source>
        <dbReference type="ARBA" id="ARBA00052344"/>
    </source>
</evidence>
<dbReference type="KEGG" id="tch:CHITON_0684"/>
<gene>
    <name evidence="11" type="primary">ilvC</name>
    <name evidence="15" type="ORF">A3L04_05785</name>
    <name evidence="16" type="ORF">CHITON_0684</name>
</gene>
<dbReference type="InterPro" id="IPR013116">
    <property type="entry name" value="KARI_N"/>
</dbReference>
<dbReference type="NCBIfam" id="TIGR00465">
    <property type="entry name" value="ilvC"/>
    <property type="match status" value="1"/>
</dbReference>
<evidence type="ECO:0000256" key="6">
    <source>
        <dbReference type="ARBA" id="ARBA00022842"/>
    </source>
</evidence>
<dbReference type="InterPro" id="IPR013023">
    <property type="entry name" value="KARI"/>
</dbReference>
<comment type="caution">
    <text evidence="11">Lacks conserved residue(s) required for the propagation of feature annotation.</text>
</comment>
<dbReference type="Pfam" id="PF01450">
    <property type="entry name" value="KARI_C"/>
    <property type="match status" value="1"/>
</dbReference>
<evidence type="ECO:0000256" key="3">
    <source>
        <dbReference type="ARBA" id="ARBA00010318"/>
    </source>
</evidence>
<evidence type="ECO:0000256" key="7">
    <source>
        <dbReference type="ARBA" id="ARBA00023002"/>
    </source>
</evidence>
<dbReference type="GO" id="GO:0050661">
    <property type="term" value="F:NADP binding"/>
    <property type="evidence" value="ECO:0007669"/>
    <property type="project" value="InterPro"/>
</dbReference>
<feature type="domain" description="KARI C-terminal knotted" evidence="14">
    <location>
        <begin position="183"/>
        <end position="328"/>
    </location>
</feature>
<evidence type="ECO:0000259" key="13">
    <source>
        <dbReference type="PROSITE" id="PS51850"/>
    </source>
</evidence>
<keyword evidence="8 11" id="KW-0100">Branched-chain amino acid biosynthesis</keyword>
<comment type="pathway">
    <text evidence="1 11">Amino-acid biosynthesis; L-valine biosynthesis; L-valine from pyruvate: step 2/4.</text>
</comment>
<name>A0A160VR76_9EURY</name>
<comment type="catalytic activity">
    <reaction evidence="11">
        <text>(2R)-2,3-dihydroxy-3-methylbutanoate + NADP(+) = (2S)-2-acetolactate + NADPH + H(+)</text>
        <dbReference type="Rhea" id="RHEA:22068"/>
        <dbReference type="ChEBI" id="CHEBI:15378"/>
        <dbReference type="ChEBI" id="CHEBI:49072"/>
        <dbReference type="ChEBI" id="CHEBI:57783"/>
        <dbReference type="ChEBI" id="CHEBI:58349"/>
        <dbReference type="ChEBI" id="CHEBI:58476"/>
        <dbReference type="EC" id="1.1.1.86"/>
    </reaction>
</comment>
<organism evidence="16 17">
    <name type="scientific">Thermococcus chitonophagus</name>
    <dbReference type="NCBI Taxonomy" id="54262"/>
    <lineage>
        <taxon>Archaea</taxon>
        <taxon>Methanobacteriati</taxon>
        <taxon>Methanobacteriota</taxon>
        <taxon>Thermococci</taxon>
        <taxon>Thermococcales</taxon>
        <taxon>Thermococcaceae</taxon>
        <taxon>Thermococcus</taxon>
    </lineage>
</organism>
<feature type="binding site" evidence="11 12">
    <location>
        <position position="252"/>
    </location>
    <ligand>
        <name>substrate</name>
    </ligand>
</feature>
<evidence type="ECO:0000256" key="11">
    <source>
        <dbReference type="HAMAP-Rule" id="MF_00435"/>
    </source>
</evidence>
<feature type="binding site" evidence="11 12">
    <location>
        <position position="195"/>
    </location>
    <ligand>
        <name>Mg(2+)</name>
        <dbReference type="ChEBI" id="CHEBI:18420"/>
        <label>1</label>
    </ligand>
</feature>
<dbReference type="InterPro" id="IPR000506">
    <property type="entry name" value="KARI_C"/>
</dbReference>
<dbReference type="PROSITE" id="PS51850">
    <property type="entry name" value="KARI_N"/>
    <property type="match status" value="1"/>
</dbReference>
<dbReference type="NCBIfam" id="NF004017">
    <property type="entry name" value="PRK05479.1"/>
    <property type="match status" value="1"/>
</dbReference>
<keyword evidence="7 11" id="KW-0560">Oxidoreductase</keyword>
<dbReference type="AlphaFoldDB" id="A0A160VR76"/>
<dbReference type="Gene3D" id="3.40.50.720">
    <property type="entry name" value="NAD(P)-binding Rossmann-like Domain"/>
    <property type="match status" value="1"/>
</dbReference>
<dbReference type="GO" id="GO:0009097">
    <property type="term" value="P:isoleucine biosynthetic process"/>
    <property type="evidence" value="ECO:0007669"/>
    <property type="project" value="UniProtKB-UniRule"/>
</dbReference>
<dbReference type="GeneID" id="33322071"/>
<dbReference type="Proteomes" id="UP000093069">
    <property type="component" value="Chromosome I"/>
</dbReference>
<keyword evidence="6 11" id="KW-0460">Magnesium</keyword>
<dbReference type="PANTHER" id="PTHR21371:SF1">
    <property type="entry name" value="KETOL-ACID REDUCTOISOMERASE, MITOCHONDRIAL"/>
    <property type="match status" value="1"/>
</dbReference>
<dbReference type="GO" id="GO:0004455">
    <property type="term" value="F:ketol-acid reductoisomerase activity"/>
    <property type="evidence" value="ECO:0007669"/>
    <property type="project" value="UniProtKB-UniRule"/>
</dbReference>
<comment type="function">
    <text evidence="11">Involved in the biosynthesis of branched-chain amino acids (BCAA). Catalyzes an alkyl-migration followed by a ketol-acid reduction of (S)-2-acetolactate (S2AL) to yield (R)-2,3-dihydroxy-isovalerate. In the isomerase reaction, S2AL is rearranged via a Mg-dependent methyl migration to produce 3-hydroxy-3-methyl-2-ketobutyrate (HMKB). In the reductase reaction, this 2-ketoacid undergoes a metal-dependent reduction by NADPH to yield (R)-2,3-dihydroxy-isovalerate.</text>
</comment>
<feature type="binding site" evidence="11">
    <location>
        <position position="48"/>
    </location>
    <ligand>
        <name>NADP(+)</name>
        <dbReference type="ChEBI" id="CHEBI:58349"/>
    </ligand>
</feature>
<feature type="binding site" evidence="11 12">
    <location>
        <position position="227"/>
    </location>
    <ligand>
        <name>Mg(2+)</name>
        <dbReference type="ChEBI" id="CHEBI:18420"/>
        <label>2</label>
    </ligand>
</feature>
<comment type="catalytic activity">
    <reaction evidence="9">
        <text>(2R)-2,3-dihydroxy-3-methylbutanoate + NAD(+) = (2S)-2-acetolactate + NADH + H(+)</text>
        <dbReference type="Rhea" id="RHEA:30627"/>
        <dbReference type="ChEBI" id="CHEBI:15378"/>
        <dbReference type="ChEBI" id="CHEBI:49072"/>
        <dbReference type="ChEBI" id="CHEBI:57540"/>
        <dbReference type="ChEBI" id="CHEBI:57945"/>
        <dbReference type="ChEBI" id="CHEBI:58476"/>
        <dbReference type="EC" id="1.1.1.383"/>
    </reaction>
</comment>
<dbReference type="GO" id="GO:0016853">
    <property type="term" value="F:isomerase activity"/>
    <property type="evidence" value="ECO:0007669"/>
    <property type="project" value="UniProtKB-KW"/>
</dbReference>
<dbReference type="InterPro" id="IPR008927">
    <property type="entry name" value="6-PGluconate_DH-like_C_sf"/>
</dbReference>
<evidence type="ECO:0000256" key="5">
    <source>
        <dbReference type="ARBA" id="ARBA00022723"/>
    </source>
</evidence>
<dbReference type="UniPathway" id="UPA00047">
    <property type="reaction ID" value="UER00056"/>
</dbReference>
<comment type="catalytic activity">
    <reaction evidence="10">
        <text>(2R)-2,3-dihydroxy-3-methylbutanoate + NADP(+) = (2S)-2-acetolactate + NADPH + H(+)</text>
        <dbReference type="Rhea" id="RHEA:22068"/>
        <dbReference type="ChEBI" id="CHEBI:15378"/>
        <dbReference type="ChEBI" id="CHEBI:49072"/>
        <dbReference type="ChEBI" id="CHEBI:57783"/>
        <dbReference type="ChEBI" id="CHEBI:58349"/>
        <dbReference type="ChEBI" id="CHEBI:58476"/>
        <dbReference type="EC" id="1.1.1.383"/>
    </reaction>
</comment>
<evidence type="ECO:0000259" key="14">
    <source>
        <dbReference type="PROSITE" id="PS51851"/>
    </source>
</evidence>
<evidence type="ECO:0000256" key="1">
    <source>
        <dbReference type="ARBA" id="ARBA00004864"/>
    </source>
</evidence>
<comment type="catalytic activity">
    <reaction evidence="11">
        <text>(2R,3R)-2,3-dihydroxy-3-methylpentanoate + NADP(+) = (S)-2-ethyl-2-hydroxy-3-oxobutanoate + NADPH + H(+)</text>
        <dbReference type="Rhea" id="RHEA:13493"/>
        <dbReference type="ChEBI" id="CHEBI:15378"/>
        <dbReference type="ChEBI" id="CHEBI:49256"/>
        <dbReference type="ChEBI" id="CHEBI:49258"/>
        <dbReference type="ChEBI" id="CHEBI:57783"/>
        <dbReference type="ChEBI" id="CHEBI:58349"/>
        <dbReference type="EC" id="1.1.1.86"/>
    </reaction>
</comment>
<feature type="binding site" evidence="11 12">
    <location>
        <position position="191"/>
    </location>
    <ligand>
        <name>Mg(2+)</name>
        <dbReference type="ChEBI" id="CHEBI:18420"/>
        <label>2</label>
    </ligand>
</feature>
<feature type="binding site" evidence="11">
    <location>
        <begin position="25"/>
        <end position="28"/>
    </location>
    <ligand>
        <name>NADP(+)</name>
        <dbReference type="ChEBI" id="CHEBI:58349"/>
    </ligand>
</feature>
<evidence type="ECO:0000313" key="15">
    <source>
        <dbReference type="EMBL" id="ASJ16613.1"/>
    </source>
</evidence>
<feature type="domain" description="KARI N-terminal Rossmann" evidence="13">
    <location>
        <begin position="2"/>
        <end position="182"/>
    </location>
</feature>
<dbReference type="InterPro" id="IPR036291">
    <property type="entry name" value="NAD(P)-bd_dom_sf"/>
</dbReference>
<evidence type="ECO:0000256" key="2">
    <source>
        <dbReference type="ARBA" id="ARBA00004885"/>
    </source>
</evidence>
<keyword evidence="11" id="KW-0521">NADP</keyword>
<dbReference type="PROSITE" id="PS51851">
    <property type="entry name" value="KARI_C"/>
    <property type="match status" value="1"/>
</dbReference>
<dbReference type="GO" id="GO:0009099">
    <property type="term" value="P:L-valine biosynthetic process"/>
    <property type="evidence" value="ECO:0007669"/>
    <property type="project" value="UniProtKB-UniRule"/>
</dbReference>
<comment type="cofactor">
    <cofactor evidence="11">
        <name>Mg(2+)</name>
        <dbReference type="ChEBI" id="CHEBI:18420"/>
    </cofactor>
    <text evidence="11">Binds 2 magnesium ions per subunit.</text>
</comment>
<feature type="binding site" evidence="11">
    <location>
        <position position="134"/>
    </location>
    <ligand>
        <name>NADP(+)</name>
        <dbReference type="ChEBI" id="CHEBI:58349"/>
    </ligand>
</feature>
<feature type="binding site" evidence="11 12">
    <location>
        <position position="191"/>
    </location>
    <ligand>
        <name>Mg(2+)</name>
        <dbReference type="ChEBI" id="CHEBI:18420"/>
        <label>1</label>
    </ligand>
</feature>
<comment type="similarity">
    <text evidence="3 11 12">Belongs to the ketol-acid reductoisomerase family.</text>
</comment>
<dbReference type="EMBL" id="CP015193">
    <property type="protein sequence ID" value="ASJ16613.1"/>
    <property type="molecule type" value="Genomic_DNA"/>
</dbReference>
<dbReference type="SUPFAM" id="SSF51735">
    <property type="entry name" value="NAD(P)-binding Rossmann-fold domains"/>
    <property type="match status" value="1"/>
</dbReference>
<protein>
    <recommendedName>
        <fullName evidence="11">Ketol-acid reductoisomerase (NADP(+))</fullName>
        <shortName evidence="11">KARI</shortName>
        <ecNumber evidence="11">1.1.1.86</ecNumber>
    </recommendedName>
    <alternativeName>
        <fullName evidence="11">Acetohydroxy-acid isomeroreductase</fullName>
        <shortName evidence="11">AHIR</shortName>
    </alternativeName>
    <alternativeName>
        <fullName evidence="11">Alpha-keto-beta-hydroxylacyl reductoisomerase</fullName>
    </alternativeName>
</protein>
<evidence type="ECO:0000256" key="4">
    <source>
        <dbReference type="ARBA" id="ARBA00022605"/>
    </source>
</evidence>
<evidence type="ECO:0000256" key="12">
    <source>
        <dbReference type="PROSITE-ProRule" id="PRU01198"/>
    </source>
</evidence>
<dbReference type="PIRSF" id="PIRSF000116">
    <property type="entry name" value="IlvC_gammaproteo"/>
    <property type="match status" value="1"/>
</dbReference>
<keyword evidence="5 11" id="KW-0479">Metal-binding</keyword>
<comment type="pathway">
    <text evidence="2 11">Amino-acid biosynthesis; L-isoleucine biosynthesis; L-isoleucine from 2-oxobutanoate: step 2/4.</text>
</comment>
<dbReference type="EC" id="1.1.1.86" evidence="11"/>
<sequence length="329" mass="36878">MVKVYYDNEVSMDILKDKTVAVIGYGSQGEAQAKNMRDSGVHVILGLRPEGNSWKRAKQDGFEVYTIEEAVQKADIVHILIPDLVQPKVYKEKIEPHLREGQALGFSHGFNIHYKQIVPPEYVDVIMVAPKSPGRRVRETYLEGFGVPALIAVHQDYTGHAKELALAMAKAIGATRAGVIETTFKDETESDLIGEQLVLVGGLIELIKKGFEVLVELGYPPELAYFEACNEAKLIMDLIYERGFTGMLKAVSDTAKYGGLTVGPKVIDDHVKENMRKYAERVRSGEFAKEWISKADRAKEVLEELMKPIEEHEIEKVGRFIRKMSGLEK</sequence>
<dbReference type="Pfam" id="PF07991">
    <property type="entry name" value="KARI_N"/>
    <property type="match status" value="1"/>
</dbReference>
<keyword evidence="18" id="KW-1185">Reference proteome</keyword>
<keyword evidence="4 11" id="KW-0028">Amino-acid biosynthesis</keyword>
<feature type="active site" evidence="11">
    <location>
        <position position="108"/>
    </location>
</feature>
<dbReference type="EMBL" id="LN999010">
    <property type="protein sequence ID" value="CUX77463.1"/>
    <property type="molecule type" value="Genomic_DNA"/>
</dbReference>
<evidence type="ECO:0000313" key="18">
    <source>
        <dbReference type="Proteomes" id="UP000250189"/>
    </source>
</evidence>
<dbReference type="Gene3D" id="6.10.240.10">
    <property type="match status" value="1"/>
</dbReference>
<dbReference type="Proteomes" id="UP000250189">
    <property type="component" value="Chromosome"/>
</dbReference>
<dbReference type="SUPFAM" id="SSF48179">
    <property type="entry name" value="6-phosphogluconate dehydrogenase C-terminal domain-like"/>
    <property type="match status" value="1"/>
</dbReference>
<evidence type="ECO:0000256" key="8">
    <source>
        <dbReference type="ARBA" id="ARBA00023304"/>
    </source>
</evidence>
<evidence type="ECO:0000313" key="17">
    <source>
        <dbReference type="Proteomes" id="UP000093069"/>
    </source>
</evidence>
<keyword evidence="16" id="KW-0413">Isomerase</keyword>
<dbReference type="InterPro" id="IPR014359">
    <property type="entry name" value="KARI_prok"/>
</dbReference>
<dbReference type="HAMAP" id="MF_00435">
    <property type="entry name" value="IlvC"/>
    <property type="match status" value="1"/>
</dbReference>
<dbReference type="STRING" id="54262.CHITON_0684"/>
<reference evidence="16" key="2">
    <citation type="submission" date="2016-01" db="EMBL/GenBank/DDBJ databases">
        <authorList>
            <person name="Oliw E.H."/>
        </authorList>
    </citation>
    <scope>NUCLEOTIDE SEQUENCE</scope>
    <source>
        <strain evidence="16">1</strain>
    </source>
</reference>
<reference evidence="15 18" key="3">
    <citation type="submission" date="2016-04" db="EMBL/GenBank/DDBJ databases">
        <title>Complete genome sequence of Thermococcus chitonophagus type strain GC74.</title>
        <authorList>
            <person name="Oger P.M."/>
        </authorList>
    </citation>
    <scope>NUCLEOTIDE SEQUENCE [LARGE SCALE GENOMIC DNA]</scope>
    <source>
        <strain evidence="15 18">GC74</strain>
    </source>
</reference>